<dbReference type="Proteomes" id="UP000782312">
    <property type="component" value="Unassembled WGS sequence"/>
</dbReference>
<accession>A0A932MPP4</accession>
<dbReference type="AlphaFoldDB" id="A0A932MPP4"/>
<comment type="caution">
    <text evidence="3">The sequence shown here is derived from an EMBL/GenBank/DDBJ whole genome shotgun (WGS) entry which is preliminary data.</text>
</comment>
<dbReference type="InterPro" id="IPR012577">
    <property type="entry name" value="NIPSNAP"/>
</dbReference>
<dbReference type="InterPro" id="IPR051557">
    <property type="entry name" value="NipSnap_domain"/>
</dbReference>
<dbReference type="PANTHER" id="PTHR21017">
    <property type="entry name" value="NIPSNAP-RELATED"/>
    <property type="match status" value="1"/>
</dbReference>
<reference evidence="3" key="1">
    <citation type="submission" date="2020-07" db="EMBL/GenBank/DDBJ databases">
        <title>Huge and variable diversity of episymbiotic CPR bacteria and DPANN archaea in groundwater ecosystems.</title>
        <authorList>
            <person name="He C.Y."/>
            <person name="Keren R."/>
            <person name="Whittaker M."/>
            <person name="Farag I.F."/>
            <person name="Doudna J."/>
            <person name="Cate J.H.D."/>
            <person name="Banfield J.F."/>
        </authorList>
    </citation>
    <scope>NUCLEOTIDE SEQUENCE</scope>
    <source>
        <strain evidence="3">NC_groundwater_763_Ag_S-0.2um_68_21</strain>
    </source>
</reference>
<organism evidence="3 4">
    <name type="scientific">Tectimicrobiota bacterium</name>
    <dbReference type="NCBI Taxonomy" id="2528274"/>
    <lineage>
        <taxon>Bacteria</taxon>
        <taxon>Pseudomonadati</taxon>
        <taxon>Nitrospinota/Tectimicrobiota group</taxon>
        <taxon>Candidatus Tectimicrobiota</taxon>
    </lineage>
</organism>
<dbReference type="SUPFAM" id="SSF54909">
    <property type="entry name" value="Dimeric alpha+beta barrel"/>
    <property type="match status" value="2"/>
</dbReference>
<proteinExistence type="inferred from homology"/>
<sequence>MIYEIRIYTLTVGGVAEFEKNFGAVVENRMKMSKLVGFFHSDIGDLNRVMHIWEYEDLAHRARVRAETMKQPWWPPKGNESIIQKQISKIATCPAFRPEPRSGALGGVYEFRTYTVIPGKMGEILSRWTQHLPAREALSPLAACFTTDMGPLNEFIHVWPYKDLNHRNETRTASQKLPNWPPGSRPFLMSQNTEIWMPASFSPLH</sequence>
<name>A0A932MPP4_UNCTE</name>
<dbReference type="InterPro" id="IPR011008">
    <property type="entry name" value="Dimeric_a/b-barrel"/>
</dbReference>
<dbReference type="Pfam" id="PF07978">
    <property type="entry name" value="NIPSNAP"/>
    <property type="match status" value="2"/>
</dbReference>
<dbReference type="EMBL" id="JACPUR010000035">
    <property type="protein sequence ID" value="MBI3128847.1"/>
    <property type="molecule type" value="Genomic_DNA"/>
</dbReference>
<evidence type="ECO:0000256" key="1">
    <source>
        <dbReference type="ARBA" id="ARBA00005291"/>
    </source>
</evidence>
<dbReference type="PANTHER" id="PTHR21017:SF17">
    <property type="entry name" value="PROTEIN NIPSNAP"/>
    <property type="match status" value="1"/>
</dbReference>
<feature type="domain" description="NIPSNAP" evidence="2">
    <location>
        <begin position="109"/>
        <end position="203"/>
    </location>
</feature>
<feature type="domain" description="NIPSNAP" evidence="2">
    <location>
        <begin position="3"/>
        <end position="93"/>
    </location>
</feature>
<gene>
    <name evidence="3" type="ORF">HYZ11_14675</name>
</gene>
<protein>
    <submittedName>
        <fullName evidence="3">NIPSNAP family protein</fullName>
    </submittedName>
</protein>
<evidence type="ECO:0000313" key="3">
    <source>
        <dbReference type="EMBL" id="MBI3128847.1"/>
    </source>
</evidence>
<evidence type="ECO:0000313" key="4">
    <source>
        <dbReference type="Proteomes" id="UP000782312"/>
    </source>
</evidence>
<comment type="similarity">
    <text evidence="1">Belongs to the NipSnap family.</text>
</comment>
<dbReference type="Gene3D" id="3.30.70.100">
    <property type="match status" value="2"/>
</dbReference>
<evidence type="ECO:0000259" key="2">
    <source>
        <dbReference type="Pfam" id="PF07978"/>
    </source>
</evidence>